<evidence type="ECO:0000313" key="2">
    <source>
        <dbReference type="EMBL" id="KAJ2800141.1"/>
    </source>
</evidence>
<feature type="transmembrane region" description="Helical" evidence="1">
    <location>
        <begin position="69"/>
        <end position="92"/>
    </location>
</feature>
<feature type="transmembrane region" description="Helical" evidence="1">
    <location>
        <begin position="7"/>
        <end position="28"/>
    </location>
</feature>
<evidence type="ECO:0000256" key="1">
    <source>
        <dbReference type="SAM" id="Phobius"/>
    </source>
</evidence>
<organism evidence="2 3">
    <name type="scientific">Coemansia guatemalensis</name>
    <dbReference type="NCBI Taxonomy" id="2761395"/>
    <lineage>
        <taxon>Eukaryota</taxon>
        <taxon>Fungi</taxon>
        <taxon>Fungi incertae sedis</taxon>
        <taxon>Zoopagomycota</taxon>
        <taxon>Kickxellomycotina</taxon>
        <taxon>Kickxellomycetes</taxon>
        <taxon>Kickxellales</taxon>
        <taxon>Kickxellaceae</taxon>
        <taxon>Coemansia</taxon>
    </lineage>
</organism>
<dbReference type="Proteomes" id="UP001140094">
    <property type="component" value="Unassembled WGS sequence"/>
</dbReference>
<keyword evidence="3" id="KW-1185">Reference proteome</keyword>
<evidence type="ECO:0000313" key="3">
    <source>
        <dbReference type="Proteomes" id="UP001140094"/>
    </source>
</evidence>
<dbReference type="OrthoDB" id="28755at2759"/>
<gene>
    <name evidence="2" type="ORF">H4R20_004170</name>
</gene>
<reference evidence="2" key="1">
    <citation type="submission" date="2022-07" db="EMBL/GenBank/DDBJ databases">
        <title>Phylogenomic reconstructions and comparative analyses of Kickxellomycotina fungi.</title>
        <authorList>
            <person name="Reynolds N.K."/>
            <person name="Stajich J.E."/>
            <person name="Barry K."/>
            <person name="Grigoriev I.V."/>
            <person name="Crous P."/>
            <person name="Smith M.E."/>
        </authorList>
    </citation>
    <scope>NUCLEOTIDE SEQUENCE</scope>
    <source>
        <strain evidence="2">NRRL 1565</strain>
    </source>
</reference>
<dbReference type="AlphaFoldDB" id="A0A9W8HY47"/>
<keyword evidence="1" id="KW-1133">Transmembrane helix</keyword>
<dbReference type="EMBL" id="JANBUO010001042">
    <property type="protein sequence ID" value="KAJ2800141.1"/>
    <property type="molecule type" value="Genomic_DNA"/>
</dbReference>
<sequence>MILGIHNMYVVFPQFVINAISSLIFAWLGRGSTTDSDPDSGNSVRSVEFMAMDAVLTIFSGDIGNRNEAIGSVLRIGGVSALIAAAMTYFLFDRQRVRAYVVQENQAR</sequence>
<comment type="caution">
    <text evidence="2">The sequence shown here is derived from an EMBL/GenBank/DDBJ whole genome shotgun (WGS) entry which is preliminary data.</text>
</comment>
<name>A0A9W8HY47_9FUNG</name>
<keyword evidence="1" id="KW-0812">Transmembrane</keyword>
<accession>A0A9W8HY47</accession>
<protein>
    <submittedName>
        <fullName evidence="2">Uncharacterized protein</fullName>
    </submittedName>
</protein>
<keyword evidence="1" id="KW-0472">Membrane</keyword>
<proteinExistence type="predicted"/>